<protein>
    <recommendedName>
        <fullName evidence="3">HPr kinase/phosphorylase</fullName>
    </recommendedName>
</protein>
<dbReference type="OrthoDB" id="3213869at2"/>
<dbReference type="Gene3D" id="3.40.50.300">
    <property type="entry name" value="P-loop containing nucleotide triphosphate hydrolases"/>
    <property type="match status" value="1"/>
</dbReference>
<dbReference type="SUPFAM" id="SSF53795">
    <property type="entry name" value="PEP carboxykinase-like"/>
    <property type="match status" value="1"/>
</dbReference>
<dbReference type="STRING" id="1715691.TA5113_02585"/>
<keyword evidence="2" id="KW-1185">Reference proteome</keyword>
<dbReference type="EMBL" id="CYUE01000025">
    <property type="protein sequence ID" value="CUK27619.1"/>
    <property type="molecule type" value="Genomic_DNA"/>
</dbReference>
<accession>A0A0P1IVX9</accession>
<gene>
    <name evidence="1" type="ORF">TA5114_03447</name>
</gene>
<dbReference type="AlphaFoldDB" id="A0A0P1IVX9"/>
<name>A0A0P1IVX9_9RHOB</name>
<sequence>MNKYLSYGLRINSEIDLPELSRRDMGHTPDVTIRKQAVDIPDEARALPSYLDFAPDGTVRYSWPEVGAFKVSADGSEVLVEPSENVNDDLIAFPLLGPILSEVLRAKGRFVFHAGGIVIDGQAVGLLADKGVGKSTTTMKLVASGARLLTDDLFAISVDHGIAAPGFGQVKLVAEARAFAPEGSVERPFVHEKIDKARVVMPDFDAEGVFPATWLFVLKRGQDSQTHFSILSDEEALVSIMRFSFPVRFGDAGAAHGRGAVDFMRAAAISKKLKVAMLEVPNTIPALSGVKDAISRFLAEQSDVAAQ</sequence>
<dbReference type="RefSeq" id="WP_058316532.1">
    <property type="nucleotide sequence ID" value="NZ_CYTO01000024.1"/>
</dbReference>
<reference evidence="2" key="1">
    <citation type="submission" date="2015-09" db="EMBL/GenBank/DDBJ databases">
        <authorList>
            <person name="Rodrigo-Torres Lidia"/>
            <person name="Arahal R.David."/>
        </authorList>
    </citation>
    <scope>NUCLEOTIDE SEQUENCE [LARGE SCALE GENOMIC DNA]</scope>
    <source>
        <strain evidence="2">CECT 5114</strain>
    </source>
</reference>
<dbReference type="Proteomes" id="UP000051184">
    <property type="component" value="Unassembled WGS sequence"/>
</dbReference>
<dbReference type="InterPro" id="IPR027417">
    <property type="entry name" value="P-loop_NTPase"/>
</dbReference>
<evidence type="ECO:0000313" key="1">
    <source>
        <dbReference type="EMBL" id="CUK27619.1"/>
    </source>
</evidence>
<evidence type="ECO:0000313" key="2">
    <source>
        <dbReference type="Proteomes" id="UP000051184"/>
    </source>
</evidence>
<organism evidence="1 2">
    <name type="scientific">Cognatishimia activa</name>
    <dbReference type="NCBI Taxonomy" id="1715691"/>
    <lineage>
        <taxon>Bacteria</taxon>
        <taxon>Pseudomonadati</taxon>
        <taxon>Pseudomonadota</taxon>
        <taxon>Alphaproteobacteria</taxon>
        <taxon>Rhodobacterales</taxon>
        <taxon>Paracoccaceae</taxon>
        <taxon>Cognatishimia</taxon>
    </lineage>
</organism>
<proteinExistence type="predicted"/>
<evidence type="ECO:0008006" key="3">
    <source>
        <dbReference type="Google" id="ProtNLM"/>
    </source>
</evidence>